<dbReference type="AlphaFoldDB" id="A0A1W9I2T4"/>
<name>A0A1W9I2T4_9HYPH</name>
<dbReference type="RefSeq" id="WP_376802108.1">
    <property type="nucleotide sequence ID" value="NZ_DBNB01000034.1"/>
</dbReference>
<dbReference type="Proteomes" id="UP000192872">
    <property type="component" value="Unassembled WGS sequence"/>
</dbReference>
<proteinExistence type="predicted"/>
<evidence type="ECO:0000313" key="2">
    <source>
        <dbReference type="Proteomes" id="UP000192872"/>
    </source>
</evidence>
<organism evidence="1 2">
    <name type="scientific">Candidatus Raskinella chloraquaticus</name>
    <dbReference type="NCBI Taxonomy" id="1951219"/>
    <lineage>
        <taxon>Bacteria</taxon>
        <taxon>Pseudomonadati</taxon>
        <taxon>Pseudomonadota</taxon>
        <taxon>Alphaproteobacteria</taxon>
        <taxon>Hyphomicrobiales</taxon>
        <taxon>Phreatobacteraceae</taxon>
        <taxon>Candidatus Raskinella</taxon>
    </lineage>
</organism>
<evidence type="ECO:0000313" key="1">
    <source>
        <dbReference type="EMBL" id="OQW53920.1"/>
    </source>
</evidence>
<sequence length="72" mass="8019">MAATLLPFIAEDELQCAVLVLDIALARGCGYQRALDFAVESLGWRSCDVEMIAGRMIEKRWQSRSPVTCSQQ</sequence>
<protein>
    <submittedName>
        <fullName evidence="1">Uncharacterized protein</fullName>
    </submittedName>
</protein>
<gene>
    <name evidence="1" type="ORF">A4S15_00250</name>
</gene>
<accession>A0A1W9I2T4</accession>
<reference evidence="1 2" key="1">
    <citation type="journal article" date="2017" name="Water Res.">
        <title>Comammox in drinking water systems.</title>
        <authorList>
            <person name="Wang Y."/>
            <person name="Ma L."/>
            <person name="Mao Y."/>
            <person name="Jiang X."/>
            <person name="Xia Y."/>
            <person name="Yu K."/>
            <person name="Li B."/>
            <person name="Zhang T."/>
        </authorList>
    </citation>
    <scope>NUCLEOTIDE SEQUENCE [LARGE SCALE GENOMIC DNA]</scope>
    <source>
        <strain evidence="1">SG_bin8</strain>
    </source>
</reference>
<dbReference type="EMBL" id="LWDL01000005">
    <property type="protein sequence ID" value="OQW53920.1"/>
    <property type="molecule type" value="Genomic_DNA"/>
</dbReference>
<comment type="caution">
    <text evidence="1">The sequence shown here is derived from an EMBL/GenBank/DDBJ whole genome shotgun (WGS) entry which is preliminary data.</text>
</comment>